<dbReference type="Proteomes" id="UP001390339">
    <property type="component" value="Unassembled WGS sequence"/>
</dbReference>
<dbReference type="EMBL" id="JAPCWZ010000004">
    <property type="protein sequence ID" value="KAK8867597.1"/>
    <property type="molecule type" value="Genomic_DNA"/>
</dbReference>
<comment type="caution">
    <text evidence="3">The sequence shown here is derived from an EMBL/GenBank/DDBJ whole genome shotgun (WGS) entry which is preliminary data.</text>
</comment>
<reference evidence="3 4" key="1">
    <citation type="journal article" date="2024" name="IMA Fungus">
        <title>Apiospora arundinis, a panoply of carbohydrate-active enzymes and secondary metabolites.</title>
        <authorList>
            <person name="Sorensen T."/>
            <person name="Petersen C."/>
            <person name="Muurmann A.T."/>
            <person name="Christiansen J.V."/>
            <person name="Brundto M.L."/>
            <person name="Overgaard C.K."/>
            <person name="Boysen A.T."/>
            <person name="Wollenberg R.D."/>
            <person name="Larsen T.O."/>
            <person name="Sorensen J.L."/>
            <person name="Nielsen K.L."/>
            <person name="Sondergaard T.E."/>
        </authorList>
    </citation>
    <scope>NUCLEOTIDE SEQUENCE [LARGE SCALE GENOMIC DNA]</scope>
    <source>
        <strain evidence="3 4">AAU 773</strain>
    </source>
</reference>
<accession>A0ABR2ISK6</accession>
<dbReference type="SUPFAM" id="SSF51445">
    <property type="entry name" value="(Trans)glycosidases"/>
    <property type="match status" value="1"/>
</dbReference>
<name>A0ABR2ISK6_9PEZI</name>
<sequence length="874" mass="95833">MIQMDVDIQSYPPLGQVSKSIAPVTLFILIIHVDAALAHDDWHVHLRHAATASEDWQQETMHPQTSRTSRAALLDLDTRPHCHYPGPGRVRLQFERAIDTSSAVRFAYRFRRAASDPWATPRRHDGSPFASLVLPPPLPPGSPHVSLPQLADYVPDLNPALLSRDLWYKSADGPAVASWMVEVPVAPAHGHIPHMEQFMFGTPFGGAFVRWFGLSRDTVAWMAPRQGGSYFKLDVAAMLCSFLGASGQNLLLLGISGFEDILTIFGDNNQGAMMIKVRNDRPAPGYGRVIVSVGDEWESTLAATLQLARELSTGPNEPKPREDLQRGDAIDPHWMDGLLYSPHFDIGPSDLEVQIAKSLNELESRGIRVSGLVLDDVWQHVDEHQPSRFQAGLIDFEASPRGLKKGLKDSIREIKHRHSVVRNVIVSLPILGHWGGISELADGRLPHIYQTIPVERHERSIPQSPSLVRINIVSPHDIQQFYHDYYAFLAACDVDAILVDGISMLESLASASVRCSLSEAYLEAQSTAMQTYFPRGNLSSMSLSPCALFHDLRSTGSHQPPTVRNSRAFSDHRRHVFVNAINAVVSGGIGNIPDWGAVERTAAAAHGAFHVAARCLSGGPIRISTFDGSRRDDLGLVRQISGVTALGKTVVFRPSGIGKTTNPYSHFDDEHLLKIGNTHNLGASRASMLGLFNISDRTVRELVSLRDFPDIDESTDFVVLSSTGARSSRVNFTTLSLFSGNLEPGQYEILTAYPLKRFAAAKGGGLVDIAVLGLHGKILGAATVIDTDFTIRDGMIWVKVVLKALGTLEIYLSYTPESQNCIAVEDLIVQGRPLAPASVDVSGSIMRLNLEAIWRDHDWKAEADEIYVTMGLLG</sequence>
<protein>
    <submittedName>
        <fullName evidence="3">Glycoside hydrolase family 36 protein</fullName>
    </submittedName>
</protein>
<organism evidence="3 4">
    <name type="scientific">Apiospora arundinis</name>
    <dbReference type="NCBI Taxonomy" id="335852"/>
    <lineage>
        <taxon>Eukaryota</taxon>
        <taxon>Fungi</taxon>
        <taxon>Dikarya</taxon>
        <taxon>Ascomycota</taxon>
        <taxon>Pezizomycotina</taxon>
        <taxon>Sordariomycetes</taxon>
        <taxon>Xylariomycetidae</taxon>
        <taxon>Amphisphaeriales</taxon>
        <taxon>Apiosporaceae</taxon>
        <taxon>Apiospora</taxon>
    </lineage>
</organism>
<dbReference type="PROSITE" id="PS00482">
    <property type="entry name" value="DIHYDROOROTASE_1"/>
    <property type="match status" value="1"/>
</dbReference>
<gene>
    <name evidence="3" type="ORF">PGQ11_006175</name>
</gene>
<evidence type="ECO:0000313" key="3">
    <source>
        <dbReference type="EMBL" id="KAK8867597.1"/>
    </source>
</evidence>
<keyword evidence="2" id="KW-0119">Carbohydrate metabolism</keyword>
<dbReference type="PANTHER" id="PTHR31268">
    <property type="match status" value="1"/>
</dbReference>
<dbReference type="InterPro" id="IPR008811">
    <property type="entry name" value="Glycosyl_hydrolases_36"/>
</dbReference>
<dbReference type="PANTHER" id="PTHR31268:SF32">
    <property type="entry name" value="GALACTINOL--SUCROSE GALACTOSYLTRANSFERASE 2-RELATED"/>
    <property type="match status" value="1"/>
</dbReference>
<keyword evidence="4" id="KW-1185">Reference proteome</keyword>
<evidence type="ECO:0000256" key="2">
    <source>
        <dbReference type="ARBA" id="ARBA00023277"/>
    </source>
</evidence>
<proteinExistence type="inferred from homology"/>
<keyword evidence="3" id="KW-0378">Hydrolase</keyword>
<comment type="similarity">
    <text evidence="1">Belongs to the glycosyl hydrolases 36 family.</text>
</comment>
<dbReference type="GO" id="GO:0016787">
    <property type="term" value="F:hydrolase activity"/>
    <property type="evidence" value="ECO:0007669"/>
    <property type="project" value="UniProtKB-KW"/>
</dbReference>
<dbReference type="Pfam" id="PF05691">
    <property type="entry name" value="Raffinose_syn"/>
    <property type="match status" value="1"/>
</dbReference>
<evidence type="ECO:0000313" key="4">
    <source>
        <dbReference type="Proteomes" id="UP001390339"/>
    </source>
</evidence>
<evidence type="ECO:0000256" key="1">
    <source>
        <dbReference type="ARBA" id="ARBA00007240"/>
    </source>
</evidence>
<dbReference type="InterPro" id="IPR017853">
    <property type="entry name" value="GH"/>
</dbReference>
<dbReference type="InterPro" id="IPR002195">
    <property type="entry name" value="Dihydroorotase_CS"/>
</dbReference>